<keyword evidence="1" id="KW-1133">Transmembrane helix</keyword>
<organism evidence="3">
    <name type="scientific">freshwater metagenome</name>
    <dbReference type="NCBI Taxonomy" id="449393"/>
    <lineage>
        <taxon>unclassified sequences</taxon>
        <taxon>metagenomes</taxon>
        <taxon>ecological metagenomes</taxon>
    </lineage>
</organism>
<keyword evidence="1" id="KW-0812">Transmembrane</keyword>
<dbReference type="EMBL" id="CAEZWE010000141">
    <property type="protein sequence ID" value="CAB4669472.1"/>
    <property type="molecule type" value="Genomic_DNA"/>
</dbReference>
<gene>
    <name evidence="2" type="ORF">UFOPK1572_00768</name>
    <name evidence="3" type="ORF">UFOPK1704_00395</name>
    <name evidence="4" type="ORF">UFOPK2169_01881</name>
</gene>
<feature type="transmembrane region" description="Helical" evidence="1">
    <location>
        <begin position="25"/>
        <end position="44"/>
    </location>
</feature>
<name>A0A6J6E1P2_9ZZZZ</name>
<keyword evidence="1" id="KW-0472">Membrane</keyword>
<protein>
    <submittedName>
        <fullName evidence="3">Unannotated protein</fullName>
    </submittedName>
</protein>
<dbReference type="EMBL" id="CAEZTC010000084">
    <property type="protein sequence ID" value="CAB4560060.1"/>
    <property type="molecule type" value="Genomic_DNA"/>
</dbReference>
<accession>A0A6J6E1P2</accession>
<feature type="transmembrane region" description="Helical" evidence="1">
    <location>
        <begin position="56"/>
        <end position="76"/>
    </location>
</feature>
<feature type="transmembrane region" description="Helical" evidence="1">
    <location>
        <begin position="146"/>
        <end position="165"/>
    </location>
</feature>
<evidence type="ECO:0000313" key="3">
    <source>
        <dbReference type="EMBL" id="CAB4570262.1"/>
    </source>
</evidence>
<evidence type="ECO:0000313" key="4">
    <source>
        <dbReference type="EMBL" id="CAB4669472.1"/>
    </source>
</evidence>
<sequence>MNYTEDASFGQAIDMSFPPRLSPGARLVAITLVAWIVIGIFVPWHTLGEGASDPVSIALVVWGWLLWIAVAIALLVPSPLSATVVHAISPLAVVCAALAVDAPSLFASLVALIVLRSAVLMDYMVQGGAYGQEQRFALRTPVPFMAPAVLAWALLMVSVFGSTFFLATQQWWIGTPLLALAAVALRIIPQRLHRLSRRWLVIVPSGVVVHDHLVLAETVMSPRNKIASLAVAETHSESADFTGGVLGPRLAIELREPDKIVLSKITARTLGTTEALHVRSFHIAPRRINAARAALNL</sequence>
<feature type="transmembrane region" description="Helical" evidence="1">
    <location>
        <begin position="171"/>
        <end position="188"/>
    </location>
</feature>
<reference evidence="3" key="1">
    <citation type="submission" date="2020-05" db="EMBL/GenBank/DDBJ databases">
        <authorList>
            <person name="Chiriac C."/>
            <person name="Salcher M."/>
            <person name="Ghai R."/>
            <person name="Kavagutti S V."/>
        </authorList>
    </citation>
    <scope>NUCLEOTIDE SEQUENCE</scope>
</reference>
<dbReference type="AlphaFoldDB" id="A0A6J6E1P2"/>
<evidence type="ECO:0000256" key="1">
    <source>
        <dbReference type="SAM" id="Phobius"/>
    </source>
</evidence>
<proteinExistence type="predicted"/>
<evidence type="ECO:0000313" key="2">
    <source>
        <dbReference type="EMBL" id="CAB4560060.1"/>
    </source>
</evidence>
<dbReference type="EMBL" id="CAEZTQ010000056">
    <property type="protein sequence ID" value="CAB4570262.1"/>
    <property type="molecule type" value="Genomic_DNA"/>
</dbReference>